<proteinExistence type="predicted"/>
<accession>A0ABX0G2M1</accession>
<evidence type="ECO:0000313" key="3">
    <source>
        <dbReference type="Proteomes" id="UP001515660"/>
    </source>
</evidence>
<reference evidence="2 3" key="1">
    <citation type="journal article" date="2022" name="Microorganisms">
        <title>Genome Sequence and Characterization of a Xanthorhodopsin-Containing, Aerobic Anoxygenic Phototrophic Rhodobacter Species, Isolated from Mesophilic Conditions at Yellowstone National Park.</title>
        <authorList>
            <person name="Kyndt J.A."/>
            <person name="Robertson S."/>
            <person name="Shoffstall I.B."/>
            <person name="Ramaley R.F."/>
            <person name="Meyer T.E."/>
        </authorList>
    </citation>
    <scope>NUCLEOTIDE SEQUENCE [LARGE SCALE GENOMIC DNA]</scope>
    <source>
        <strain evidence="2 3">M37P</strain>
    </source>
</reference>
<sequence>MRTLALALALLLATPATAETLSQEIARTGLAATESRLAALASPTREDLFALAGLHFLGGIEQALQLRWQTGVKADWSELPILRLPIPENPNAIPFQAADFTALIRNLDADMEASRAALERLGDKPFALDIRISDLWFDINSNGTREPGESLAEVTGMALGGGRGMGVAVEDPVITFDTADAAWLAAYTHFLSGFASTALAYDPEPAIQRVIDSSKQIYALWGTTPPNNAMDMMFGRQVDRAAMVLNALSNTPDKALARDAYDHFLSMIRENRRFWSLVTLETDNTGEWVPNDAQTSGLGLRMPPGTGARWQAVLADAEKALKGELLIPHWRFGAEAGINLKKAFENPPAVDLITWIQGEGLLPYAEKGPLMSGQAWRDFQDIVQGDAMLFAVFLN</sequence>
<dbReference type="RefSeq" id="WP_166401483.1">
    <property type="nucleotide sequence ID" value="NZ_JAANHS010000001.1"/>
</dbReference>
<feature type="chain" id="PRO_5045931897" evidence="1">
    <location>
        <begin position="19"/>
        <end position="395"/>
    </location>
</feature>
<organism evidence="2 3">
    <name type="scientific">Rhodobacter calidifons</name>
    <dbReference type="NCBI Taxonomy" id="2715277"/>
    <lineage>
        <taxon>Bacteria</taxon>
        <taxon>Pseudomonadati</taxon>
        <taxon>Pseudomonadota</taxon>
        <taxon>Alphaproteobacteria</taxon>
        <taxon>Rhodobacterales</taxon>
        <taxon>Rhodobacter group</taxon>
        <taxon>Rhodobacter</taxon>
    </lineage>
</organism>
<evidence type="ECO:0000256" key="1">
    <source>
        <dbReference type="SAM" id="SignalP"/>
    </source>
</evidence>
<feature type="signal peptide" evidence="1">
    <location>
        <begin position="1"/>
        <end position="18"/>
    </location>
</feature>
<comment type="caution">
    <text evidence="2">The sequence shown here is derived from an EMBL/GenBank/DDBJ whole genome shotgun (WGS) entry which is preliminary data.</text>
</comment>
<dbReference type="Proteomes" id="UP001515660">
    <property type="component" value="Unassembled WGS sequence"/>
</dbReference>
<protein>
    <submittedName>
        <fullName evidence="2">Uncharacterized protein</fullName>
    </submittedName>
</protein>
<dbReference type="EMBL" id="JAANHS010000001">
    <property type="protein sequence ID" value="NHB75445.1"/>
    <property type="molecule type" value="Genomic_DNA"/>
</dbReference>
<name>A0ABX0G2M1_9RHOB</name>
<keyword evidence="3" id="KW-1185">Reference proteome</keyword>
<gene>
    <name evidence="2" type="ORF">G8O29_01655</name>
</gene>
<evidence type="ECO:0000313" key="2">
    <source>
        <dbReference type="EMBL" id="NHB75445.1"/>
    </source>
</evidence>
<keyword evidence="1" id="KW-0732">Signal</keyword>